<dbReference type="GO" id="GO:0006260">
    <property type="term" value="P:DNA replication"/>
    <property type="evidence" value="ECO:0007669"/>
    <property type="project" value="InterPro"/>
</dbReference>
<evidence type="ECO:0000256" key="5">
    <source>
        <dbReference type="ARBA" id="ARBA00022840"/>
    </source>
</evidence>
<comment type="caution">
    <text evidence="6">Lacks conserved residue(s) required for the propagation of feature annotation.</text>
</comment>
<evidence type="ECO:0000256" key="4">
    <source>
        <dbReference type="ARBA" id="ARBA00022839"/>
    </source>
</evidence>
<feature type="binding site" evidence="6">
    <location>
        <begin position="283"/>
        <end position="290"/>
    </location>
    <ligand>
        <name>ATP</name>
        <dbReference type="ChEBI" id="CHEBI:30616"/>
    </ligand>
</feature>
<proteinExistence type="inferred from homology"/>
<accession>A0A5B8Z683</accession>
<dbReference type="SMART" id="SM00487">
    <property type="entry name" value="DEXDc"/>
    <property type="match status" value="1"/>
</dbReference>
<dbReference type="InterPro" id="IPR006555">
    <property type="entry name" value="ATP-dep_Helicase_C"/>
</dbReference>
<keyword evidence="11" id="KW-1185">Reference proteome</keyword>
<feature type="domain" description="Helicase C-terminal" evidence="9">
    <location>
        <begin position="744"/>
        <end position="933"/>
    </location>
</feature>
<dbReference type="GO" id="GO:0016818">
    <property type="term" value="F:hydrolase activity, acting on acid anhydrides, in phosphorus-containing anhydrides"/>
    <property type="evidence" value="ECO:0007669"/>
    <property type="project" value="InterPro"/>
</dbReference>
<comment type="similarity">
    <text evidence="6 7">Belongs to the helicase family. DinG subfamily. Type 2 sub-subfamily.</text>
</comment>
<evidence type="ECO:0000259" key="8">
    <source>
        <dbReference type="PROSITE" id="PS51193"/>
    </source>
</evidence>
<organism evidence="10 11">
    <name type="scientific">Cytobacillus dafuensis</name>
    <name type="common">Bacillus dafuensis</name>
    <dbReference type="NCBI Taxonomy" id="1742359"/>
    <lineage>
        <taxon>Bacteria</taxon>
        <taxon>Bacillati</taxon>
        <taxon>Bacillota</taxon>
        <taxon>Bacilli</taxon>
        <taxon>Bacillales</taxon>
        <taxon>Bacillaceae</taxon>
        <taxon>Cytobacillus</taxon>
    </lineage>
</organism>
<dbReference type="Proteomes" id="UP000321555">
    <property type="component" value="Chromosome"/>
</dbReference>
<dbReference type="FunFam" id="3.40.50.300:FF:000437">
    <property type="entry name" value="ATP-dependent DNA helicase DinG"/>
    <property type="match status" value="1"/>
</dbReference>
<dbReference type="InterPro" id="IPR006054">
    <property type="entry name" value="DnaQ"/>
</dbReference>
<dbReference type="RefSeq" id="WP_057771333.1">
    <property type="nucleotide sequence ID" value="NZ_CP042593.1"/>
</dbReference>
<dbReference type="InterPro" id="IPR001650">
    <property type="entry name" value="Helicase_C-like"/>
</dbReference>
<dbReference type="CDD" id="cd06127">
    <property type="entry name" value="DEDDh"/>
    <property type="match status" value="1"/>
</dbReference>
<dbReference type="EMBL" id="CP042593">
    <property type="protein sequence ID" value="QED48407.1"/>
    <property type="molecule type" value="Genomic_DNA"/>
</dbReference>
<protein>
    <recommendedName>
        <fullName evidence="6 7">3'-5' exonuclease DinG</fullName>
        <ecNumber evidence="6 7">3.1.-.-</ecNumber>
    </recommendedName>
</protein>
<dbReference type="SMART" id="SM00491">
    <property type="entry name" value="HELICc2"/>
    <property type="match status" value="1"/>
</dbReference>
<feature type="domain" description="Helicase ATP-binding" evidence="8">
    <location>
        <begin position="248"/>
        <end position="509"/>
    </location>
</feature>
<name>A0A5B8Z683_CYTDA</name>
<evidence type="ECO:0000256" key="3">
    <source>
        <dbReference type="ARBA" id="ARBA00022801"/>
    </source>
</evidence>
<dbReference type="InterPro" id="IPR013520">
    <property type="entry name" value="Ribonucl_H"/>
</dbReference>
<dbReference type="NCBIfam" id="NF005981">
    <property type="entry name" value="PRK08074.1"/>
    <property type="match status" value="1"/>
</dbReference>
<sequence>MGNKFVVIDLETTGNSPKKGDKIIQFAAVVIKNGKIIEEYSSFINPGKPIPPFIEELTGLDDEIVHDAPVFSEIAPKVHTLLEDAYFVAHNVLFDLSFLQEELIEAGYNGFYGPVLDTVELSRILMPTADSFQLSELAQREGLNHERPHQADSDAYVTAELLLRLLVRLEKLPLNTTKQIHKLSGSLKSDLDLLLDNIIIQKESSIEYLQDDLDIHHGIALKRTLDQIDYKNHEEIEFPTQQSQKIELFKKAFPAYEIRSGQFSMMDSVYGALTQKKHAIIEAGTGVGKSLAYLIPAVIFGKEIGQPVIVSTYTTNLQAQLLSNDIPKLQKMLPFPLKAVLLKGRNHYLSLAKFEQTLKDKDDNYDTVLTKMQILVWLTETNTGDIDELNLSSGGMIYWNKIKNDEAIFLQNKSWLSRDFYYRARKAALKSDIIITNHALLLSDLVADNKILPEYSHVVIDEGHHFVKASGKHFGSTLDYLHTRFLLGRIGHLEQKQLLYKLEQIIEKEEISDYKLIHSFELNQMMNELLFEMDELFKIIGVFTKKKTRSRKGYNRINCRISADEASKEWKAVEASAERFLFLLKDFYTELNNRLDFISSIKDHLSAREKSFMEELVTLCIELEEIMLVIKKAILHPSKDYVIWIELDIRSMQNATTIYAQPIEVGDILKQDFFEKKESVIITSATLSVKNSFHYILNELGLKPIDCSVEQIPSPFDYEEQIKLFIPEDLPEVNAVPIEEYVTAISEHIISIAEATKGRMLILFTSHEMLRKTYELIKESGFLDDYAIIAQGVSSGSRSRLTRNFQKFDKAILLGTNSFWEGVDIPGEDLSCLIIIRLPFSPPDDPYTEAKCDQIKQSGGNAFSDYSLPDAIIRFKQGFGRLIRTRSDKGFIFIFDRRIITTHYGKAFLESIPKIPIIKSKIDGMIDTIKKSMN</sequence>
<dbReference type="PROSITE" id="PS51193">
    <property type="entry name" value="HELICASE_ATP_BIND_2"/>
    <property type="match status" value="1"/>
</dbReference>
<keyword evidence="10" id="KW-0347">Helicase</keyword>
<dbReference type="HAMAP" id="MF_02206">
    <property type="entry name" value="DinG_exonucl"/>
    <property type="match status" value="1"/>
</dbReference>
<dbReference type="STRING" id="1742359.GCA_001439625_02040"/>
<dbReference type="GO" id="GO:0003677">
    <property type="term" value="F:DNA binding"/>
    <property type="evidence" value="ECO:0007669"/>
    <property type="project" value="InterPro"/>
</dbReference>
<dbReference type="NCBIfam" id="TIGR01407">
    <property type="entry name" value="dinG_rel"/>
    <property type="match status" value="1"/>
</dbReference>
<dbReference type="SUPFAM" id="SSF52540">
    <property type="entry name" value="P-loop containing nucleoside triphosphate hydrolases"/>
    <property type="match status" value="1"/>
</dbReference>
<comment type="function">
    <text evidence="6 7">3'-5' exonuclease.</text>
</comment>
<keyword evidence="1 6" id="KW-0540">Nuclease</keyword>
<dbReference type="InterPro" id="IPR045028">
    <property type="entry name" value="DinG/Rad3-like"/>
</dbReference>
<dbReference type="InterPro" id="IPR006310">
    <property type="entry name" value="DinG"/>
</dbReference>
<keyword evidence="2 6" id="KW-0547">Nucleotide-binding</keyword>
<evidence type="ECO:0000313" key="11">
    <source>
        <dbReference type="Proteomes" id="UP000321555"/>
    </source>
</evidence>
<dbReference type="InterPro" id="IPR027417">
    <property type="entry name" value="P-loop_NTPase"/>
</dbReference>
<dbReference type="Pfam" id="PF13307">
    <property type="entry name" value="Helicase_C_2"/>
    <property type="match status" value="1"/>
</dbReference>
<dbReference type="PROSITE" id="PS51194">
    <property type="entry name" value="HELICASE_CTER"/>
    <property type="match status" value="1"/>
</dbReference>
<dbReference type="Pfam" id="PF00929">
    <property type="entry name" value="RNase_T"/>
    <property type="match status" value="1"/>
</dbReference>
<dbReference type="OrthoDB" id="9803913at2"/>
<dbReference type="Gene3D" id="3.30.420.10">
    <property type="entry name" value="Ribonuclease H-like superfamily/Ribonuclease H"/>
    <property type="match status" value="1"/>
</dbReference>
<evidence type="ECO:0000259" key="9">
    <source>
        <dbReference type="PROSITE" id="PS51194"/>
    </source>
</evidence>
<dbReference type="KEGG" id="bda:FSZ17_14810"/>
<dbReference type="PANTHER" id="PTHR11472">
    <property type="entry name" value="DNA REPAIR DEAD HELICASE RAD3/XP-D SUBFAMILY MEMBER"/>
    <property type="match status" value="1"/>
</dbReference>
<dbReference type="AlphaFoldDB" id="A0A5B8Z683"/>
<evidence type="ECO:0000256" key="1">
    <source>
        <dbReference type="ARBA" id="ARBA00022722"/>
    </source>
</evidence>
<dbReference type="Gene3D" id="3.40.50.300">
    <property type="entry name" value="P-loop containing nucleotide triphosphate hydrolases"/>
    <property type="match status" value="2"/>
</dbReference>
<dbReference type="InterPro" id="IPR036397">
    <property type="entry name" value="RNaseH_sf"/>
</dbReference>
<dbReference type="SMART" id="SM00479">
    <property type="entry name" value="EXOIII"/>
    <property type="match status" value="1"/>
</dbReference>
<dbReference type="GO" id="GO:0005524">
    <property type="term" value="F:ATP binding"/>
    <property type="evidence" value="ECO:0007669"/>
    <property type="project" value="UniProtKB-UniRule"/>
</dbReference>
<dbReference type="PANTHER" id="PTHR11472:SF34">
    <property type="entry name" value="REGULATOR OF TELOMERE ELONGATION HELICASE 1"/>
    <property type="match status" value="1"/>
</dbReference>
<gene>
    <name evidence="6 7 10" type="primary">dinG</name>
    <name evidence="10" type="ORF">FSZ17_14810</name>
</gene>
<dbReference type="GO" id="GO:0003678">
    <property type="term" value="F:DNA helicase activity"/>
    <property type="evidence" value="ECO:0007669"/>
    <property type="project" value="TreeGrafter"/>
</dbReference>
<reference evidence="11" key="1">
    <citation type="submission" date="2019-08" db="EMBL/GenBank/DDBJ databases">
        <authorList>
            <person name="Zheng X."/>
        </authorList>
    </citation>
    <scope>NUCLEOTIDE SEQUENCE [LARGE SCALE GENOMIC DNA]</scope>
    <source>
        <strain evidence="11">FJAT-25496</strain>
    </source>
</reference>
<dbReference type="FunFam" id="3.30.420.10:FF:000045">
    <property type="entry name" value="3'-5' exonuclease DinG"/>
    <property type="match status" value="1"/>
</dbReference>
<dbReference type="InterPro" id="IPR012337">
    <property type="entry name" value="RNaseH-like_sf"/>
</dbReference>
<dbReference type="EC" id="3.1.-.-" evidence="6 7"/>
<dbReference type="NCBIfam" id="TIGR00573">
    <property type="entry name" value="dnaq"/>
    <property type="match status" value="1"/>
</dbReference>
<dbReference type="GO" id="GO:0003887">
    <property type="term" value="F:DNA-directed DNA polymerase activity"/>
    <property type="evidence" value="ECO:0007669"/>
    <property type="project" value="InterPro"/>
</dbReference>
<keyword evidence="5 6" id="KW-0067">ATP-binding</keyword>
<dbReference type="GO" id="GO:0008408">
    <property type="term" value="F:3'-5' exonuclease activity"/>
    <property type="evidence" value="ECO:0007669"/>
    <property type="project" value="UniProtKB-UniRule"/>
</dbReference>
<dbReference type="InterPro" id="IPR014013">
    <property type="entry name" value="Helic_SF1/SF2_ATP-bd_DinG/Rad3"/>
</dbReference>
<keyword evidence="4 6" id="KW-0269">Exonuclease</keyword>
<keyword evidence="3 6" id="KW-0378">Hydrolase</keyword>
<dbReference type="InterPro" id="IPR014001">
    <property type="entry name" value="Helicase_ATP-bd"/>
</dbReference>
<evidence type="ECO:0000313" key="10">
    <source>
        <dbReference type="EMBL" id="QED48407.1"/>
    </source>
</evidence>
<evidence type="ECO:0000256" key="7">
    <source>
        <dbReference type="RuleBase" id="RU364106"/>
    </source>
</evidence>
<evidence type="ECO:0000256" key="6">
    <source>
        <dbReference type="HAMAP-Rule" id="MF_02206"/>
    </source>
</evidence>
<dbReference type="SUPFAM" id="SSF53098">
    <property type="entry name" value="Ribonuclease H-like"/>
    <property type="match status" value="1"/>
</dbReference>
<evidence type="ECO:0000256" key="2">
    <source>
        <dbReference type="ARBA" id="ARBA00022741"/>
    </source>
</evidence>